<feature type="transmembrane region" description="Helical" evidence="1">
    <location>
        <begin position="27"/>
        <end position="50"/>
    </location>
</feature>
<accession>A0A8R1DFT9</accession>
<feature type="transmembrane region" description="Helical" evidence="1">
    <location>
        <begin position="214"/>
        <end position="237"/>
    </location>
</feature>
<reference evidence="3" key="1">
    <citation type="submission" date="2010-08" db="EMBL/GenBank/DDBJ databases">
        <authorList>
            <consortium name="Caenorhabditis japonica Sequencing Consortium"/>
            <person name="Wilson R.K."/>
        </authorList>
    </citation>
    <scope>NUCLEOTIDE SEQUENCE [LARGE SCALE GENOMIC DNA]</scope>
    <source>
        <strain evidence="3">DF5081</strain>
    </source>
</reference>
<feature type="transmembrane region" description="Helical" evidence="1">
    <location>
        <begin position="97"/>
        <end position="124"/>
    </location>
</feature>
<evidence type="ECO:0000256" key="1">
    <source>
        <dbReference type="SAM" id="Phobius"/>
    </source>
</evidence>
<feature type="transmembrane region" description="Helical" evidence="1">
    <location>
        <begin position="144"/>
        <end position="165"/>
    </location>
</feature>
<dbReference type="Proteomes" id="UP000005237">
    <property type="component" value="Unassembled WGS sequence"/>
</dbReference>
<sequence length="417" mass="47530">MLKIVTITNEHGDAITSRPLLPPSSPFSYFFLHVLKMPLASSPIVMGGYSGPYVCIPLKVNFWWLPIVFLQFIIVILAFCSHCVFMRLVVVRQRFGLYTRITFTLISAMMQIMLLTSSGAFVLTLAYGKLIEDCEVSQLELRKYLLYIHSFGEYFFVISEVLATIERVTTTFSHKFRKSNIFPPIFTAVCALGTVTTLAYIYFIRIAFDKTLLAIGFGSLTLMELINGVTVFSLWYIAMKKYKTKKDATLSVRFEVRTDSQEGLAAALSKVRSVYKILAMCPIAVAFSQSYAYSRCAAASVVARVLLYTYIYMKLAGFFDGALDEAFYYVMNMFINSYCLVYPWTIMLSHRKINSQIRGLLGRHIKLFRCKQINQDGIKTLYTIDGRQMNAGTTDDHFQQLNTFWNLSASPKFPRES</sequence>
<feature type="transmembrane region" description="Helical" evidence="1">
    <location>
        <begin position="292"/>
        <end position="311"/>
    </location>
</feature>
<keyword evidence="3" id="KW-1185">Reference proteome</keyword>
<organism evidence="2 3">
    <name type="scientific">Caenorhabditis japonica</name>
    <dbReference type="NCBI Taxonomy" id="281687"/>
    <lineage>
        <taxon>Eukaryota</taxon>
        <taxon>Metazoa</taxon>
        <taxon>Ecdysozoa</taxon>
        <taxon>Nematoda</taxon>
        <taxon>Chromadorea</taxon>
        <taxon>Rhabditida</taxon>
        <taxon>Rhabditina</taxon>
        <taxon>Rhabditomorpha</taxon>
        <taxon>Rhabditoidea</taxon>
        <taxon>Rhabditidae</taxon>
        <taxon>Peloderinae</taxon>
        <taxon>Caenorhabditis</taxon>
    </lineage>
</organism>
<protein>
    <submittedName>
        <fullName evidence="2">Uncharacterized protein</fullName>
    </submittedName>
</protein>
<name>A0A8R1DFT9_CAEJA</name>
<dbReference type="AlphaFoldDB" id="A0A8R1DFT9"/>
<dbReference type="EnsemblMetazoa" id="CJA01587.1">
    <property type="protein sequence ID" value="CJA01587.1"/>
    <property type="gene ID" value="WBGene00120791"/>
</dbReference>
<keyword evidence="1" id="KW-0472">Membrane</keyword>
<evidence type="ECO:0000313" key="2">
    <source>
        <dbReference type="EnsemblMetazoa" id="CJA01587.1"/>
    </source>
</evidence>
<feature type="transmembrane region" description="Helical" evidence="1">
    <location>
        <begin position="326"/>
        <end position="348"/>
    </location>
</feature>
<proteinExistence type="predicted"/>
<keyword evidence="1" id="KW-1133">Transmembrane helix</keyword>
<feature type="transmembrane region" description="Helical" evidence="1">
    <location>
        <begin position="185"/>
        <end position="208"/>
    </location>
</feature>
<evidence type="ECO:0000313" key="3">
    <source>
        <dbReference type="Proteomes" id="UP000005237"/>
    </source>
</evidence>
<reference evidence="2" key="2">
    <citation type="submission" date="2022-06" db="UniProtKB">
        <authorList>
            <consortium name="EnsemblMetazoa"/>
        </authorList>
    </citation>
    <scope>IDENTIFICATION</scope>
    <source>
        <strain evidence="2">DF5081</strain>
    </source>
</reference>
<feature type="transmembrane region" description="Helical" evidence="1">
    <location>
        <begin position="62"/>
        <end position="85"/>
    </location>
</feature>
<keyword evidence="1" id="KW-0812">Transmembrane</keyword>